<dbReference type="Proteomes" id="UP000244336">
    <property type="component" value="Chromosome 1"/>
</dbReference>
<evidence type="ECO:0000313" key="3">
    <source>
        <dbReference type="Proteomes" id="UP000244336"/>
    </source>
</evidence>
<evidence type="ECO:0000313" key="2">
    <source>
        <dbReference type="EMBL" id="PUZ77936.1"/>
    </source>
</evidence>
<name>A0A2T7FCZ0_9POAL</name>
<protein>
    <submittedName>
        <fullName evidence="2">Uncharacterized protein</fullName>
    </submittedName>
</protein>
<sequence length="290" mass="31210">MITTQSGRYFVYRPPRTVSHLPSTLVVAGRRVSRRATSCRNARASGRILPGAESDRNGLEVVWLAACILGSWPAFATQAAACPCCGRVQPRGTEVGRQARRPPVGAPARQAGRYICGSWTASFGTEADSWPGIAIVAARPPWTVFHLPSALIVGSTASRHAWPELRSTPAASLQRRRNGESSLRIGGVLRSLGQWRSSRTETALRPASSSPRLVPAVASRSRRSAKLASLCSLLQQGGGAGVSVRHYRPGCDVAGSREPCCQTFLQRRSQSLSDSDSLPNNRSRVLRSPF</sequence>
<gene>
    <name evidence="2" type="ORF">GQ55_1G413400</name>
</gene>
<evidence type="ECO:0000256" key="1">
    <source>
        <dbReference type="SAM" id="MobiDB-lite"/>
    </source>
</evidence>
<organism evidence="2 3">
    <name type="scientific">Panicum hallii var. hallii</name>
    <dbReference type="NCBI Taxonomy" id="1504633"/>
    <lineage>
        <taxon>Eukaryota</taxon>
        <taxon>Viridiplantae</taxon>
        <taxon>Streptophyta</taxon>
        <taxon>Embryophyta</taxon>
        <taxon>Tracheophyta</taxon>
        <taxon>Spermatophyta</taxon>
        <taxon>Magnoliopsida</taxon>
        <taxon>Liliopsida</taxon>
        <taxon>Poales</taxon>
        <taxon>Poaceae</taxon>
        <taxon>PACMAD clade</taxon>
        <taxon>Panicoideae</taxon>
        <taxon>Panicodae</taxon>
        <taxon>Paniceae</taxon>
        <taxon>Panicinae</taxon>
        <taxon>Panicum</taxon>
        <taxon>Panicum sect. Panicum</taxon>
    </lineage>
</organism>
<dbReference type="AlphaFoldDB" id="A0A2T7FCZ0"/>
<reference evidence="2 3" key="1">
    <citation type="submission" date="2018-04" db="EMBL/GenBank/DDBJ databases">
        <title>WGS assembly of Panicum hallii var. hallii HAL2.</title>
        <authorList>
            <person name="Lovell J."/>
            <person name="Jenkins J."/>
            <person name="Lowry D."/>
            <person name="Mamidi S."/>
            <person name="Sreedasyam A."/>
            <person name="Weng X."/>
            <person name="Barry K."/>
            <person name="Bonette J."/>
            <person name="Campitelli B."/>
            <person name="Daum C."/>
            <person name="Gordon S."/>
            <person name="Gould B."/>
            <person name="Lipzen A."/>
            <person name="MacQueen A."/>
            <person name="Palacio-Mejia J."/>
            <person name="Plott C."/>
            <person name="Shakirov E."/>
            <person name="Shu S."/>
            <person name="Yoshinaga Y."/>
            <person name="Zane M."/>
            <person name="Rokhsar D."/>
            <person name="Grimwood J."/>
            <person name="Schmutz J."/>
            <person name="Juenger T."/>
        </authorList>
    </citation>
    <scope>NUCLEOTIDE SEQUENCE [LARGE SCALE GENOMIC DNA]</scope>
    <source>
        <strain evidence="3">cv. HAL2</strain>
    </source>
</reference>
<feature type="compositionally biased region" description="Low complexity" evidence="1">
    <location>
        <begin position="271"/>
        <end position="283"/>
    </location>
</feature>
<dbReference type="Gramene" id="PUZ77936">
    <property type="protein sequence ID" value="PUZ77936"/>
    <property type="gene ID" value="GQ55_1G413400"/>
</dbReference>
<feature type="region of interest" description="Disordered" evidence="1">
    <location>
        <begin position="271"/>
        <end position="290"/>
    </location>
</feature>
<dbReference type="EMBL" id="CM009749">
    <property type="protein sequence ID" value="PUZ77936.1"/>
    <property type="molecule type" value="Genomic_DNA"/>
</dbReference>
<proteinExistence type="predicted"/>
<accession>A0A2T7FCZ0</accession>
<keyword evidence="3" id="KW-1185">Reference proteome</keyword>